<keyword evidence="2" id="KW-1185">Reference proteome</keyword>
<organism evidence="1 2">
    <name type="scientific">Penaeus monodon nudivirus</name>
    <dbReference type="NCBI Taxonomy" id="1529056"/>
    <lineage>
        <taxon>Viruses</taxon>
        <taxon>Viruses incertae sedis</taxon>
        <taxon>Naldaviricetes</taxon>
        <taxon>Lefavirales</taxon>
        <taxon>Nudiviridae</taxon>
        <taxon>Gammanudivirus</taxon>
        <taxon>Gammanudivirus pemonodonis</taxon>
    </lineage>
</organism>
<evidence type="ECO:0000313" key="1">
    <source>
        <dbReference type="EMBL" id="AII15820.1"/>
    </source>
</evidence>
<dbReference type="GeneID" id="20098338"/>
<dbReference type="KEGG" id="vg:20098338"/>
<gene>
    <name evidence="1" type="ORF">PmNV_032</name>
</gene>
<dbReference type="Proteomes" id="UP000203413">
    <property type="component" value="Segment"/>
</dbReference>
<dbReference type="EMBL" id="KJ184318">
    <property type="protein sequence ID" value="AII15820.1"/>
    <property type="molecule type" value="Genomic_DNA"/>
</dbReference>
<name>A0A076FDU2_9VIRU</name>
<protein>
    <submittedName>
        <fullName evidence="1">Uncharacterized protein</fullName>
    </submittedName>
</protein>
<evidence type="ECO:0000313" key="2">
    <source>
        <dbReference type="Proteomes" id="UP000203413"/>
    </source>
</evidence>
<accession>A0A076FDU2</accession>
<dbReference type="RefSeq" id="YP_009051870.1">
    <property type="nucleotide sequence ID" value="NC_024692.1"/>
</dbReference>
<sequence>MYIKVYIRGNTIMTRTLNDTLNLPHFRRLLSGPVIASVQGVKIRHISYVYVTNSELDVFVCRLISSARSR</sequence>
<proteinExistence type="predicted"/>
<reference evidence="1 2" key="1">
    <citation type="journal article" date="2014" name="BMC Genomics">
        <title>The genome and occlusion bodies of marine Penaeus monodon nudivirus (PmNV, also known as MBV and PemoNPV) suggest that it should be assigned to a new nudivirus genus that is distinct from the terrestrial nudiviruses.</title>
        <authorList>
            <person name="Yang Y.T."/>
            <person name="Lee D.Y."/>
            <person name="Wang Y."/>
            <person name="Hu J.M."/>
            <person name="Li W.H."/>
            <person name="Leu J.H."/>
            <person name="Chang G.D."/>
            <person name="Ke H.M."/>
            <person name="Kang S.T."/>
            <person name="Lin S.S."/>
            <person name="Kou G.H."/>
            <person name="Lo C.F."/>
        </authorList>
    </citation>
    <scope>NUCLEOTIDE SEQUENCE [LARGE SCALE GENOMIC DNA]</scope>
    <source>
        <strain evidence="1">Indonesia</strain>
    </source>
</reference>